<evidence type="ECO:0000256" key="8">
    <source>
        <dbReference type="ARBA" id="ARBA00048679"/>
    </source>
</evidence>
<dbReference type="PANTHER" id="PTHR24343">
    <property type="entry name" value="SERINE/THREONINE KINASE"/>
    <property type="match status" value="1"/>
</dbReference>
<dbReference type="GO" id="GO:0005524">
    <property type="term" value="F:ATP binding"/>
    <property type="evidence" value="ECO:0007669"/>
    <property type="project" value="UniProtKB-KW"/>
</dbReference>
<dbReference type="GO" id="GO:0004674">
    <property type="term" value="F:protein serine/threonine kinase activity"/>
    <property type="evidence" value="ECO:0007669"/>
    <property type="project" value="UniProtKB-KW"/>
</dbReference>
<evidence type="ECO:0000313" key="11">
    <source>
        <dbReference type="EMBL" id="KAE8132753.1"/>
    </source>
</evidence>
<dbReference type="EC" id="2.7.11.1" evidence="1"/>
<keyword evidence="2" id="KW-0723">Serine/threonine-protein kinase</keyword>
<evidence type="ECO:0000256" key="7">
    <source>
        <dbReference type="ARBA" id="ARBA00047899"/>
    </source>
</evidence>
<dbReference type="Proteomes" id="UP000325672">
    <property type="component" value="Unassembled WGS sequence"/>
</dbReference>
<dbReference type="GeneID" id="43640126"/>
<dbReference type="OrthoDB" id="4416160at2759"/>
<evidence type="ECO:0000256" key="4">
    <source>
        <dbReference type="ARBA" id="ARBA00022741"/>
    </source>
</evidence>
<sequence length="470" mass="52490">MQEAHSRNSHHPHFRLVELPDHPLPTHTHSHAMRRGGSIDSRDFGSPHLLNGLTNILARWGWSTPECEGHFVSRASSVDQGSPGSVTSFPPRGTFLNHFDSDQTPVTTITTEEEWPASFTAEYGKFSKVIHYGSSSTIQLYEKRATVPKLRSSSVAYPEDYILTRSGQPSRSKTIKELYAVKVFRHCHSPYLPRSRNGAPELRHPNILPVIDILYNARGHLCLVMPYCAGGDLHSFLLQRGMRRQYLPTDEADCLQMQIMGAIAYLHENRIAHGDMRPEKVLLTTRGAVKVGGFGEDEEAVRKVAQLSQRDCSSWSCASLSGGATPGRDSTLILCICRGASELSVPYLPPERSHDHSGSRGQGYEQQYNPNSRAGDIWACGIIYMELRTGQRPWHSAQIDNPDKRFSEYLRYRLREDGYGPIQALGNERCQNVVYAMLHPDSGLRITASEVLRSEWALGVAVCEVGVRGL</sequence>
<keyword evidence="4" id="KW-0547">Nucleotide-binding</keyword>
<evidence type="ECO:0000256" key="6">
    <source>
        <dbReference type="ARBA" id="ARBA00022840"/>
    </source>
</evidence>
<dbReference type="GO" id="GO:0030003">
    <property type="term" value="P:intracellular monoatomic cation homeostasis"/>
    <property type="evidence" value="ECO:0007669"/>
    <property type="project" value="TreeGrafter"/>
</dbReference>
<dbReference type="InterPro" id="IPR011009">
    <property type="entry name" value="Kinase-like_dom_sf"/>
</dbReference>
<evidence type="ECO:0000256" key="9">
    <source>
        <dbReference type="SAM" id="MobiDB-lite"/>
    </source>
</evidence>
<comment type="catalytic activity">
    <reaction evidence="7">
        <text>L-threonyl-[protein] + ATP = O-phospho-L-threonyl-[protein] + ADP + H(+)</text>
        <dbReference type="Rhea" id="RHEA:46608"/>
        <dbReference type="Rhea" id="RHEA-COMP:11060"/>
        <dbReference type="Rhea" id="RHEA-COMP:11605"/>
        <dbReference type="ChEBI" id="CHEBI:15378"/>
        <dbReference type="ChEBI" id="CHEBI:30013"/>
        <dbReference type="ChEBI" id="CHEBI:30616"/>
        <dbReference type="ChEBI" id="CHEBI:61977"/>
        <dbReference type="ChEBI" id="CHEBI:456216"/>
        <dbReference type="EC" id="2.7.11.1"/>
    </reaction>
</comment>
<dbReference type="PROSITE" id="PS50011">
    <property type="entry name" value="PROTEIN_KINASE_DOM"/>
    <property type="match status" value="1"/>
</dbReference>
<feature type="region of interest" description="Disordered" evidence="9">
    <location>
        <begin position="1"/>
        <end position="22"/>
    </location>
</feature>
<dbReference type="PANTHER" id="PTHR24343:SF558">
    <property type="entry name" value="PROTEIN KINASE DOMAIN-CONTAINING PROTEIN"/>
    <property type="match status" value="1"/>
</dbReference>
<dbReference type="RefSeq" id="XP_031908816.1">
    <property type="nucleotide sequence ID" value="XM_032055916.1"/>
</dbReference>
<accession>A0A5N6SH73</accession>
<dbReference type="Pfam" id="PF00069">
    <property type="entry name" value="Pkinase"/>
    <property type="match status" value="2"/>
</dbReference>
<comment type="catalytic activity">
    <reaction evidence="8">
        <text>L-seryl-[protein] + ATP = O-phospho-L-seryl-[protein] + ADP + H(+)</text>
        <dbReference type="Rhea" id="RHEA:17989"/>
        <dbReference type="Rhea" id="RHEA-COMP:9863"/>
        <dbReference type="Rhea" id="RHEA-COMP:11604"/>
        <dbReference type="ChEBI" id="CHEBI:15378"/>
        <dbReference type="ChEBI" id="CHEBI:29999"/>
        <dbReference type="ChEBI" id="CHEBI:30616"/>
        <dbReference type="ChEBI" id="CHEBI:83421"/>
        <dbReference type="ChEBI" id="CHEBI:456216"/>
        <dbReference type="EC" id="2.7.11.1"/>
    </reaction>
</comment>
<dbReference type="GO" id="GO:0005829">
    <property type="term" value="C:cytosol"/>
    <property type="evidence" value="ECO:0007669"/>
    <property type="project" value="TreeGrafter"/>
</dbReference>
<evidence type="ECO:0000256" key="3">
    <source>
        <dbReference type="ARBA" id="ARBA00022679"/>
    </source>
</evidence>
<feature type="domain" description="Protein kinase" evidence="10">
    <location>
        <begin position="126"/>
        <end position="457"/>
    </location>
</feature>
<keyword evidence="12" id="KW-1185">Reference proteome</keyword>
<dbReference type="InterPro" id="IPR000719">
    <property type="entry name" value="Prot_kinase_dom"/>
</dbReference>
<name>A0A5N6SH73_ASPPS</name>
<gene>
    <name evidence="11" type="ORF">BDV38DRAFT_260388</name>
</gene>
<feature type="region of interest" description="Disordered" evidence="9">
    <location>
        <begin position="348"/>
        <end position="367"/>
    </location>
</feature>
<evidence type="ECO:0000256" key="2">
    <source>
        <dbReference type="ARBA" id="ARBA00022527"/>
    </source>
</evidence>
<protein>
    <recommendedName>
        <fullName evidence="1">non-specific serine/threonine protein kinase</fullName>
        <ecNumber evidence="1">2.7.11.1</ecNumber>
    </recommendedName>
</protein>
<evidence type="ECO:0000259" key="10">
    <source>
        <dbReference type="PROSITE" id="PS50011"/>
    </source>
</evidence>
<dbReference type="EMBL" id="ML743627">
    <property type="protein sequence ID" value="KAE8132753.1"/>
    <property type="molecule type" value="Genomic_DNA"/>
</dbReference>
<evidence type="ECO:0000313" key="12">
    <source>
        <dbReference type="Proteomes" id="UP000325672"/>
    </source>
</evidence>
<reference evidence="11 12" key="1">
    <citation type="submission" date="2019-04" db="EMBL/GenBank/DDBJ databases">
        <title>Friends and foes A comparative genomics study of 23 Aspergillus species from section Flavi.</title>
        <authorList>
            <consortium name="DOE Joint Genome Institute"/>
            <person name="Kjaerbolling I."/>
            <person name="Vesth T."/>
            <person name="Frisvad J.C."/>
            <person name="Nybo J.L."/>
            <person name="Theobald S."/>
            <person name="Kildgaard S."/>
            <person name="Isbrandt T."/>
            <person name="Kuo A."/>
            <person name="Sato A."/>
            <person name="Lyhne E.K."/>
            <person name="Kogle M.E."/>
            <person name="Wiebenga A."/>
            <person name="Kun R.S."/>
            <person name="Lubbers R.J."/>
            <person name="Makela M.R."/>
            <person name="Barry K."/>
            <person name="Chovatia M."/>
            <person name="Clum A."/>
            <person name="Daum C."/>
            <person name="Haridas S."/>
            <person name="He G."/>
            <person name="LaButti K."/>
            <person name="Lipzen A."/>
            <person name="Mondo S."/>
            <person name="Riley R."/>
            <person name="Salamov A."/>
            <person name="Simmons B.A."/>
            <person name="Magnuson J.K."/>
            <person name="Henrissat B."/>
            <person name="Mortensen U.H."/>
            <person name="Larsen T.O."/>
            <person name="Devries R.P."/>
            <person name="Grigoriev I.V."/>
            <person name="Machida M."/>
            <person name="Baker S.E."/>
            <person name="Andersen M.R."/>
        </authorList>
    </citation>
    <scope>NUCLEOTIDE SEQUENCE [LARGE SCALE GENOMIC DNA]</scope>
    <source>
        <strain evidence="11 12">CBS 117625</strain>
    </source>
</reference>
<dbReference type="SUPFAM" id="SSF56112">
    <property type="entry name" value="Protein kinase-like (PK-like)"/>
    <property type="match status" value="1"/>
</dbReference>
<proteinExistence type="predicted"/>
<keyword evidence="6" id="KW-0067">ATP-binding</keyword>
<keyword evidence="3" id="KW-0808">Transferase</keyword>
<dbReference type="AlphaFoldDB" id="A0A5N6SH73"/>
<keyword evidence="5 11" id="KW-0418">Kinase</keyword>
<dbReference type="Gene3D" id="1.10.510.10">
    <property type="entry name" value="Transferase(Phosphotransferase) domain 1"/>
    <property type="match status" value="1"/>
</dbReference>
<organism evidence="11 12">
    <name type="scientific">Aspergillus pseudotamarii</name>
    <dbReference type="NCBI Taxonomy" id="132259"/>
    <lineage>
        <taxon>Eukaryota</taxon>
        <taxon>Fungi</taxon>
        <taxon>Dikarya</taxon>
        <taxon>Ascomycota</taxon>
        <taxon>Pezizomycotina</taxon>
        <taxon>Eurotiomycetes</taxon>
        <taxon>Eurotiomycetidae</taxon>
        <taxon>Eurotiales</taxon>
        <taxon>Aspergillaceae</taxon>
        <taxon>Aspergillus</taxon>
        <taxon>Aspergillus subgen. Circumdati</taxon>
    </lineage>
</organism>
<evidence type="ECO:0000256" key="1">
    <source>
        <dbReference type="ARBA" id="ARBA00012513"/>
    </source>
</evidence>
<evidence type="ECO:0000256" key="5">
    <source>
        <dbReference type="ARBA" id="ARBA00022777"/>
    </source>
</evidence>